<evidence type="ECO:0000256" key="1">
    <source>
        <dbReference type="SAM" id="MobiDB-lite"/>
    </source>
</evidence>
<name>A0A8S0VRS5_CYCAE</name>
<feature type="region of interest" description="Disordered" evidence="1">
    <location>
        <begin position="31"/>
        <end position="50"/>
    </location>
</feature>
<evidence type="ECO:0000313" key="2">
    <source>
        <dbReference type="EMBL" id="CAA7264629.1"/>
    </source>
</evidence>
<dbReference type="OrthoDB" id="3258143at2759"/>
<evidence type="ECO:0000313" key="3">
    <source>
        <dbReference type="Proteomes" id="UP000467700"/>
    </source>
</evidence>
<dbReference type="PANTHER" id="PTHR33481">
    <property type="entry name" value="REVERSE TRANSCRIPTASE"/>
    <property type="match status" value="1"/>
</dbReference>
<gene>
    <name evidence="2" type="ORF">AAE3_LOCUS7197</name>
</gene>
<dbReference type="Proteomes" id="UP000467700">
    <property type="component" value="Unassembled WGS sequence"/>
</dbReference>
<organism evidence="2 3">
    <name type="scientific">Cyclocybe aegerita</name>
    <name type="common">Black poplar mushroom</name>
    <name type="synonym">Agrocybe aegerita</name>
    <dbReference type="NCBI Taxonomy" id="1973307"/>
    <lineage>
        <taxon>Eukaryota</taxon>
        <taxon>Fungi</taxon>
        <taxon>Dikarya</taxon>
        <taxon>Basidiomycota</taxon>
        <taxon>Agaricomycotina</taxon>
        <taxon>Agaricomycetes</taxon>
        <taxon>Agaricomycetidae</taxon>
        <taxon>Agaricales</taxon>
        <taxon>Agaricineae</taxon>
        <taxon>Bolbitiaceae</taxon>
        <taxon>Cyclocybe</taxon>
    </lineage>
</organism>
<dbReference type="EMBL" id="CACVBS010000046">
    <property type="protein sequence ID" value="CAA7264629.1"/>
    <property type="molecule type" value="Genomic_DNA"/>
</dbReference>
<sequence length="186" mass="21124">MMLNIIDLCLSPPPPSPPHCEAALKHEGKENPIDIHDDTTKPLSPSPRNRDNDNRYLGFYFDRRLTFHEHVCYYATKAFTTVQAMRMLGNSTRGLSPKQRKLLYRSCVVPIATYGYRLWYFDGACNKGVMNQLKWMQQKAALWITGAFRTSPTGGLKALAGLIPIHRMLKKLATHAVYRVATLFAP</sequence>
<dbReference type="AlphaFoldDB" id="A0A8S0VRS5"/>
<keyword evidence="3" id="KW-1185">Reference proteome</keyword>
<dbReference type="PANTHER" id="PTHR33481:SF1">
    <property type="entry name" value="ENDONUCLEASE_EXONUCLEASE_PHOSPHATASE DOMAIN-CONTAINING PROTEIN-RELATED"/>
    <property type="match status" value="1"/>
</dbReference>
<accession>A0A8S0VRS5</accession>
<protein>
    <submittedName>
        <fullName evidence="2">Uncharacterized protein</fullName>
    </submittedName>
</protein>
<comment type="caution">
    <text evidence="2">The sequence shown here is derived from an EMBL/GenBank/DDBJ whole genome shotgun (WGS) entry which is preliminary data.</text>
</comment>
<feature type="compositionally biased region" description="Basic and acidic residues" evidence="1">
    <location>
        <begin position="31"/>
        <end position="40"/>
    </location>
</feature>
<proteinExistence type="predicted"/>
<reference evidence="2 3" key="1">
    <citation type="submission" date="2020-01" db="EMBL/GenBank/DDBJ databases">
        <authorList>
            <person name="Gupta K D."/>
        </authorList>
    </citation>
    <scope>NUCLEOTIDE SEQUENCE [LARGE SCALE GENOMIC DNA]</scope>
</reference>